<evidence type="ECO:0000256" key="4">
    <source>
        <dbReference type="ARBA" id="ARBA00022676"/>
    </source>
</evidence>
<evidence type="ECO:0000256" key="1">
    <source>
        <dbReference type="ARBA" id="ARBA00001478"/>
    </source>
</evidence>
<keyword evidence="6" id="KW-0750">Starch biosynthesis</keyword>
<accession>A0AAU9RW39</accession>
<feature type="domain" description="Starch synthase catalytic" evidence="8">
    <location>
        <begin position="6"/>
        <end position="169"/>
    </location>
</feature>
<name>A0AAU9RW39_THLAR</name>
<dbReference type="PANTHER" id="PTHR46083">
    <property type="match status" value="1"/>
</dbReference>
<dbReference type="SUPFAM" id="SSF53756">
    <property type="entry name" value="UDP-Glycosyltransferase/glycogen phosphorylase"/>
    <property type="match status" value="2"/>
</dbReference>
<keyword evidence="4" id="KW-0328">Glycosyltransferase</keyword>
<evidence type="ECO:0000256" key="6">
    <source>
        <dbReference type="ARBA" id="ARBA00022922"/>
    </source>
</evidence>
<feature type="region of interest" description="Disordered" evidence="7">
    <location>
        <begin position="223"/>
        <end position="319"/>
    </location>
</feature>
<evidence type="ECO:0000256" key="7">
    <source>
        <dbReference type="SAM" id="MobiDB-lite"/>
    </source>
</evidence>
<proteinExistence type="predicted"/>
<evidence type="ECO:0000313" key="9">
    <source>
        <dbReference type="EMBL" id="CAH2049742.1"/>
    </source>
</evidence>
<evidence type="ECO:0000313" key="10">
    <source>
        <dbReference type="Proteomes" id="UP000836841"/>
    </source>
</evidence>
<evidence type="ECO:0000259" key="8">
    <source>
        <dbReference type="Pfam" id="PF08323"/>
    </source>
</evidence>
<evidence type="ECO:0000256" key="2">
    <source>
        <dbReference type="ARBA" id="ARBA00004727"/>
    </source>
</evidence>
<protein>
    <recommendedName>
        <fullName evidence="3">starch synthase</fullName>
        <ecNumber evidence="3">2.4.1.21</ecNumber>
    </recommendedName>
</protein>
<dbReference type="Pfam" id="PF08323">
    <property type="entry name" value="Glyco_transf_5"/>
    <property type="match status" value="1"/>
</dbReference>
<dbReference type="PANTHER" id="PTHR46083:SF3">
    <property type="entry name" value="UDP-GLYCOSYLTRANSFERASE SUPERFAMILY PROTEIN"/>
    <property type="match status" value="1"/>
</dbReference>
<sequence length="536" mass="59484">MRRSFHIVHICTEMDPVISVGSLASYVTGLSSALQRKGHLVEIILPKLMDILNRYASLDLDQVQGLREIEADSYSYFNGQLHVNRIWLGVVYGIGVTFIQPVHYASLFSQERVYGYSNDFERADAEGTGRFSYFSRAAMDYIVKSGKQPDVLHIHNWQTAIIGPLFWDVFVKQIAKFSENFRDSFINSINLRVFGWHDKFGPCFPVLLLHSCSVGQLRLPFSSHFSSRSPPPTMQRKGQRELATSAEPKSGAPRALSNPTWAEAKQREEGSKGIGAAGGGGGGGDGQRQREEGSEGIGAAGGGEVEGDGGGGDGRRRSRGRKLYGLGGTRILLTCHSFDAQASCLVLVLSCLEQPDKLSLCGLDPSRLHRPDRFQDNSNTHLVNILKGGIVYSNKVIIMSSLHSKDRIIPMDGSYFSYSQGQVTGCSYGFNNFAWNPSSDHFLPQNYSADDMKGKSVCKVTLQQHLDLSENASLVLGENLIFSLKEDFRLVIWENETLLLHIKEIGNDVTINHCPRNLKELYNYIGWLHLVNSVRC</sequence>
<dbReference type="EMBL" id="CAJVSB020000335">
    <property type="protein sequence ID" value="CAH2049742.1"/>
    <property type="molecule type" value="Genomic_DNA"/>
</dbReference>
<feature type="compositionally biased region" description="Gly residues" evidence="7">
    <location>
        <begin position="272"/>
        <end position="286"/>
    </location>
</feature>
<comment type="catalytic activity">
    <reaction evidence="1">
        <text>[(1-&gt;4)-alpha-D-glucosyl](n) + ADP-alpha-D-glucose = [(1-&gt;4)-alpha-D-glucosyl](n+1) + ADP + H(+)</text>
        <dbReference type="Rhea" id="RHEA:18189"/>
        <dbReference type="Rhea" id="RHEA-COMP:9584"/>
        <dbReference type="Rhea" id="RHEA-COMP:9587"/>
        <dbReference type="ChEBI" id="CHEBI:15378"/>
        <dbReference type="ChEBI" id="CHEBI:15444"/>
        <dbReference type="ChEBI" id="CHEBI:57498"/>
        <dbReference type="ChEBI" id="CHEBI:456216"/>
        <dbReference type="EC" id="2.4.1.21"/>
    </reaction>
</comment>
<dbReference type="Proteomes" id="UP000836841">
    <property type="component" value="Unassembled WGS sequence"/>
</dbReference>
<keyword evidence="5" id="KW-0808">Transferase</keyword>
<keyword evidence="10" id="KW-1185">Reference proteome</keyword>
<comment type="pathway">
    <text evidence="2">Glycan biosynthesis; starch biosynthesis.</text>
</comment>
<evidence type="ECO:0000256" key="5">
    <source>
        <dbReference type="ARBA" id="ARBA00022679"/>
    </source>
</evidence>
<feature type="compositionally biased region" description="Gly residues" evidence="7">
    <location>
        <begin position="295"/>
        <end position="312"/>
    </location>
</feature>
<dbReference type="InterPro" id="IPR013534">
    <property type="entry name" value="Starch_synth_cat_dom"/>
</dbReference>
<dbReference type="EC" id="2.4.1.21" evidence="3"/>
<gene>
    <name evidence="9" type="ORF">TAV2_LOCUS8393</name>
</gene>
<reference evidence="9 10" key="1">
    <citation type="submission" date="2022-03" db="EMBL/GenBank/DDBJ databases">
        <authorList>
            <person name="Nunn A."/>
            <person name="Chopra R."/>
            <person name="Nunn A."/>
            <person name="Contreras Garrido A."/>
        </authorList>
    </citation>
    <scope>NUCLEOTIDE SEQUENCE [LARGE SCALE GENOMIC DNA]</scope>
</reference>
<dbReference type="GO" id="GO:0009011">
    <property type="term" value="F:alpha-1,4-glucan glucosyltransferase (ADP-glucose donor) activity"/>
    <property type="evidence" value="ECO:0007669"/>
    <property type="project" value="UniProtKB-EC"/>
</dbReference>
<dbReference type="AlphaFoldDB" id="A0AAU9RW39"/>
<dbReference type="GO" id="GO:0019252">
    <property type="term" value="P:starch biosynthetic process"/>
    <property type="evidence" value="ECO:0007669"/>
    <property type="project" value="UniProtKB-KW"/>
</dbReference>
<organism evidence="9 10">
    <name type="scientific">Thlaspi arvense</name>
    <name type="common">Field penny-cress</name>
    <dbReference type="NCBI Taxonomy" id="13288"/>
    <lineage>
        <taxon>Eukaryota</taxon>
        <taxon>Viridiplantae</taxon>
        <taxon>Streptophyta</taxon>
        <taxon>Embryophyta</taxon>
        <taxon>Tracheophyta</taxon>
        <taxon>Spermatophyta</taxon>
        <taxon>Magnoliopsida</taxon>
        <taxon>eudicotyledons</taxon>
        <taxon>Gunneridae</taxon>
        <taxon>Pentapetalae</taxon>
        <taxon>rosids</taxon>
        <taxon>malvids</taxon>
        <taxon>Brassicales</taxon>
        <taxon>Brassicaceae</taxon>
        <taxon>Thlaspideae</taxon>
        <taxon>Thlaspi</taxon>
    </lineage>
</organism>
<evidence type="ECO:0000256" key="3">
    <source>
        <dbReference type="ARBA" id="ARBA00012588"/>
    </source>
</evidence>
<comment type="caution">
    <text evidence="9">The sequence shown here is derived from an EMBL/GenBank/DDBJ whole genome shotgun (WGS) entry which is preliminary data.</text>
</comment>
<dbReference type="Gene3D" id="3.40.50.2000">
    <property type="entry name" value="Glycogen Phosphorylase B"/>
    <property type="match status" value="2"/>
</dbReference>